<keyword evidence="3" id="KW-1185">Reference proteome</keyword>
<dbReference type="PANTHER" id="PTHR10151">
    <property type="entry name" value="ECTONUCLEOTIDE PYROPHOSPHATASE/PHOSPHODIESTERASE"/>
    <property type="match status" value="1"/>
</dbReference>
<dbReference type="InterPro" id="IPR017850">
    <property type="entry name" value="Alkaline_phosphatase_core_sf"/>
</dbReference>
<dbReference type="RefSeq" id="WP_244823678.1">
    <property type="nucleotide sequence ID" value="NZ_CP112998.1"/>
</dbReference>
<evidence type="ECO:0000313" key="2">
    <source>
        <dbReference type="EMBL" id="WAC10084.1"/>
    </source>
</evidence>
<dbReference type="AlphaFoldDB" id="A0A9E8N5A6"/>
<feature type="chain" id="PRO_5038849363" evidence="1">
    <location>
        <begin position="25"/>
        <end position="302"/>
    </location>
</feature>
<dbReference type="EMBL" id="CP112998">
    <property type="protein sequence ID" value="WAC10084.1"/>
    <property type="molecule type" value="Genomic_DNA"/>
</dbReference>
<protein>
    <submittedName>
        <fullName evidence="2">Alkaline phosphatase</fullName>
    </submittedName>
</protein>
<accession>A0A9E8N5A6</accession>
<reference evidence="2" key="1">
    <citation type="submission" date="2022-11" db="EMBL/GenBank/DDBJ databases">
        <title>Dyadobacter pollutisoli sp. nov., isolated from plastic dumped soil.</title>
        <authorList>
            <person name="Kim J.M."/>
            <person name="Kim K.R."/>
            <person name="Lee J.K."/>
            <person name="Hao L."/>
            <person name="Jeon C.O."/>
        </authorList>
    </citation>
    <scope>NUCLEOTIDE SEQUENCE</scope>
    <source>
        <strain evidence="2">U1</strain>
    </source>
</reference>
<dbReference type="CDD" id="cd00016">
    <property type="entry name" value="ALP_like"/>
    <property type="match status" value="1"/>
</dbReference>
<gene>
    <name evidence="2" type="ORF">ON006_20265</name>
</gene>
<dbReference type="PANTHER" id="PTHR10151:SF120">
    <property type="entry name" value="BIS(5'-ADENOSYL)-TRIPHOSPHATASE"/>
    <property type="match status" value="1"/>
</dbReference>
<proteinExistence type="predicted"/>
<feature type="signal peptide" evidence="1">
    <location>
        <begin position="1"/>
        <end position="24"/>
    </location>
</feature>
<evidence type="ECO:0000256" key="1">
    <source>
        <dbReference type="SAM" id="SignalP"/>
    </source>
</evidence>
<dbReference type="Gene3D" id="3.40.720.10">
    <property type="entry name" value="Alkaline Phosphatase, subunit A"/>
    <property type="match status" value="1"/>
</dbReference>
<dbReference type="Proteomes" id="UP001164653">
    <property type="component" value="Chromosome"/>
</dbReference>
<dbReference type="InterPro" id="IPR002591">
    <property type="entry name" value="Phosphodiest/P_Trfase"/>
</dbReference>
<evidence type="ECO:0000313" key="3">
    <source>
        <dbReference type="Proteomes" id="UP001164653"/>
    </source>
</evidence>
<dbReference type="KEGG" id="dpf:ON006_20265"/>
<sequence>MKHLARLIFLIPYLFLSVLQNAFAQGKVEHVILIGSDGFGAYAFENAKVPNLRRLMQEGSWSLQARTVLPSSSAPNWASMVMGAGPELHGYTKWGSQSPDLPARVLDEYGMFPTIYALLRKGKPKSEIGVIYEWDGIGYLFPKKAVNKDQNCNGDKALTDAATSYIKEKKPNFLFIHLHDVDSVGHNAGHATPDYYAAIERTDAYIGNIIKSIEEAGIMEKTVIIFTADHGGINKGHGAITMQEMQIPWIIKGPGIRKNNEVKESIMTFDTASTIAAIFKLKQPQVWIGRPVNAAFNGKSGH</sequence>
<name>A0A9E8N5A6_9BACT</name>
<organism evidence="2 3">
    <name type="scientific">Dyadobacter pollutisoli</name>
    <dbReference type="NCBI Taxonomy" id="2910158"/>
    <lineage>
        <taxon>Bacteria</taxon>
        <taxon>Pseudomonadati</taxon>
        <taxon>Bacteroidota</taxon>
        <taxon>Cytophagia</taxon>
        <taxon>Cytophagales</taxon>
        <taxon>Spirosomataceae</taxon>
        <taxon>Dyadobacter</taxon>
    </lineage>
</organism>
<dbReference type="SUPFAM" id="SSF53649">
    <property type="entry name" value="Alkaline phosphatase-like"/>
    <property type="match status" value="1"/>
</dbReference>
<dbReference type="Pfam" id="PF01663">
    <property type="entry name" value="Phosphodiest"/>
    <property type="match status" value="1"/>
</dbReference>
<keyword evidence="1" id="KW-0732">Signal</keyword>
<dbReference type="GO" id="GO:0016787">
    <property type="term" value="F:hydrolase activity"/>
    <property type="evidence" value="ECO:0007669"/>
    <property type="project" value="UniProtKB-ARBA"/>
</dbReference>